<gene>
    <name evidence="2" type="ORF">ETAA8_68370</name>
</gene>
<dbReference type="AlphaFoldDB" id="A0A517YN70"/>
<accession>A0A517YN70</accession>
<keyword evidence="1" id="KW-0812">Transmembrane</keyword>
<evidence type="ECO:0000313" key="3">
    <source>
        <dbReference type="Proteomes" id="UP000315017"/>
    </source>
</evidence>
<dbReference type="KEGG" id="aagg:ETAA8_68370"/>
<name>A0A517YN70_9BACT</name>
<sequence length="156" mass="17254">MLQAIGDWFWQYGKNTFDVIVGTTGLILSIIGLWITVVVWRQVSGINAYLRYRILAEQCSVKLKPVLKNAKNYTSMSRWQQLHAEFKKASAICESLEEVGGKLGSRSVALASQLQRATASNTAIEDLAETCVADLEALAVAVELYSKGKQWEAKNA</sequence>
<feature type="transmembrane region" description="Helical" evidence="1">
    <location>
        <begin position="20"/>
        <end position="40"/>
    </location>
</feature>
<evidence type="ECO:0000256" key="1">
    <source>
        <dbReference type="SAM" id="Phobius"/>
    </source>
</evidence>
<dbReference type="Proteomes" id="UP000315017">
    <property type="component" value="Chromosome"/>
</dbReference>
<dbReference type="RefSeq" id="WP_145099209.1">
    <property type="nucleotide sequence ID" value="NZ_CP036274.1"/>
</dbReference>
<reference evidence="2 3" key="1">
    <citation type="submission" date="2019-02" db="EMBL/GenBank/DDBJ databases">
        <title>Deep-cultivation of Planctomycetes and their phenomic and genomic characterization uncovers novel biology.</title>
        <authorList>
            <person name="Wiegand S."/>
            <person name="Jogler M."/>
            <person name="Boedeker C."/>
            <person name="Pinto D."/>
            <person name="Vollmers J."/>
            <person name="Rivas-Marin E."/>
            <person name="Kohn T."/>
            <person name="Peeters S.H."/>
            <person name="Heuer A."/>
            <person name="Rast P."/>
            <person name="Oberbeckmann S."/>
            <person name="Bunk B."/>
            <person name="Jeske O."/>
            <person name="Meyerdierks A."/>
            <person name="Storesund J.E."/>
            <person name="Kallscheuer N."/>
            <person name="Luecker S."/>
            <person name="Lage O.M."/>
            <person name="Pohl T."/>
            <person name="Merkel B.J."/>
            <person name="Hornburger P."/>
            <person name="Mueller R.-W."/>
            <person name="Bruemmer F."/>
            <person name="Labrenz M."/>
            <person name="Spormann A.M."/>
            <person name="Op den Camp H."/>
            <person name="Overmann J."/>
            <person name="Amann R."/>
            <person name="Jetten M.S.M."/>
            <person name="Mascher T."/>
            <person name="Medema M.H."/>
            <person name="Devos D.P."/>
            <person name="Kaster A.-K."/>
            <person name="Ovreas L."/>
            <person name="Rohde M."/>
            <person name="Galperin M.Y."/>
            <person name="Jogler C."/>
        </authorList>
    </citation>
    <scope>NUCLEOTIDE SEQUENCE [LARGE SCALE GENOMIC DNA]</scope>
    <source>
        <strain evidence="2 3">ETA_A8</strain>
    </source>
</reference>
<protein>
    <submittedName>
        <fullName evidence="2">Uncharacterized protein</fullName>
    </submittedName>
</protein>
<organism evidence="2 3">
    <name type="scientific">Anatilimnocola aggregata</name>
    <dbReference type="NCBI Taxonomy" id="2528021"/>
    <lineage>
        <taxon>Bacteria</taxon>
        <taxon>Pseudomonadati</taxon>
        <taxon>Planctomycetota</taxon>
        <taxon>Planctomycetia</taxon>
        <taxon>Pirellulales</taxon>
        <taxon>Pirellulaceae</taxon>
        <taxon>Anatilimnocola</taxon>
    </lineage>
</organism>
<keyword evidence="3" id="KW-1185">Reference proteome</keyword>
<proteinExistence type="predicted"/>
<keyword evidence="1" id="KW-1133">Transmembrane helix</keyword>
<evidence type="ECO:0000313" key="2">
    <source>
        <dbReference type="EMBL" id="QDU31677.1"/>
    </source>
</evidence>
<keyword evidence="1" id="KW-0472">Membrane</keyword>
<dbReference type="EMBL" id="CP036274">
    <property type="protein sequence ID" value="QDU31677.1"/>
    <property type="molecule type" value="Genomic_DNA"/>
</dbReference>